<proteinExistence type="predicted"/>
<dbReference type="Gramene" id="EME26455">
    <property type="protein sequence ID" value="EME26455"/>
    <property type="gene ID" value="Gasu_59420"/>
</dbReference>
<dbReference type="RefSeq" id="XP_005702975.1">
    <property type="nucleotide sequence ID" value="XM_005702918.1"/>
</dbReference>
<dbReference type="CDD" id="cd04301">
    <property type="entry name" value="NAT_SF"/>
    <property type="match status" value="1"/>
</dbReference>
<gene>
    <name evidence="3" type="ORF">Gasu_59420</name>
</gene>
<dbReference type="eggNOG" id="ENOG502SC62">
    <property type="taxonomic scope" value="Eukaryota"/>
</dbReference>
<name>M2WRL5_GALSU</name>
<dbReference type="Proteomes" id="UP000030680">
    <property type="component" value="Unassembled WGS sequence"/>
</dbReference>
<dbReference type="EMBL" id="KB454549">
    <property type="protein sequence ID" value="EME26455.1"/>
    <property type="molecule type" value="Genomic_DNA"/>
</dbReference>
<feature type="domain" description="N-acetyltransferase" evidence="2">
    <location>
        <begin position="34"/>
        <end position="185"/>
    </location>
</feature>
<organism evidence="3 4">
    <name type="scientific">Galdieria sulphuraria</name>
    <name type="common">Red alga</name>
    <dbReference type="NCBI Taxonomy" id="130081"/>
    <lineage>
        <taxon>Eukaryota</taxon>
        <taxon>Rhodophyta</taxon>
        <taxon>Bangiophyceae</taxon>
        <taxon>Galdieriales</taxon>
        <taxon>Galdieriaceae</taxon>
        <taxon>Galdieria</taxon>
    </lineage>
</organism>
<keyword evidence="4" id="KW-1185">Reference proteome</keyword>
<dbReference type="GeneID" id="17085429"/>
<dbReference type="PANTHER" id="PTHR13947:SF37">
    <property type="entry name" value="LD18367P"/>
    <property type="match status" value="1"/>
</dbReference>
<dbReference type="PROSITE" id="PS51186">
    <property type="entry name" value="GNAT"/>
    <property type="match status" value="1"/>
</dbReference>
<dbReference type="STRING" id="130081.M2WRL5"/>
<evidence type="ECO:0000259" key="2">
    <source>
        <dbReference type="PROSITE" id="PS51186"/>
    </source>
</evidence>
<dbReference type="Pfam" id="PF00583">
    <property type="entry name" value="Acetyltransf_1"/>
    <property type="match status" value="1"/>
</dbReference>
<dbReference type="InterPro" id="IPR016181">
    <property type="entry name" value="Acyl_CoA_acyltransferase"/>
</dbReference>
<dbReference type="InterPro" id="IPR000182">
    <property type="entry name" value="GNAT_dom"/>
</dbReference>
<reference evidence="4" key="1">
    <citation type="journal article" date="2013" name="Science">
        <title>Gene transfer from bacteria and archaea facilitated evolution of an extremophilic eukaryote.</title>
        <authorList>
            <person name="Schonknecht G."/>
            <person name="Chen W.H."/>
            <person name="Ternes C.M."/>
            <person name="Barbier G.G."/>
            <person name="Shrestha R.P."/>
            <person name="Stanke M."/>
            <person name="Brautigam A."/>
            <person name="Baker B.J."/>
            <person name="Banfield J.F."/>
            <person name="Garavito R.M."/>
            <person name="Carr K."/>
            <person name="Wilkerson C."/>
            <person name="Rensing S.A."/>
            <person name="Gagneul D."/>
            <person name="Dickenson N.E."/>
            <person name="Oesterhelt C."/>
            <person name="Lercher M.J."/>
            <person name="Weber A.P."/>
        </authorList>
    </citation>
    <scope>NUCLEOTIDE SEQUENCE [LARGE SCALE GENOMIC DNA]</scope>
    <source>
        <strain evidence="4">074W</strain>
    </source>
</reference>
<dbReference type="AlphaFoldDB" id="M2WRL5"/>
<dbReference type="OrthoDB" id="9975416at2759"/>
<accession>M2WRL5</accession>
<dbReference type="GO" id="GO:0008080">
    <property type="term" value="F:N-acetyltransferase activity"/>
    <property type="evidence" value="ECO:0007669"/>
    <property type="project" value="InterPro"/>
</dbReference>
<dbReference type="KEGG" id="gsl:Gasu_59420"/>
<evidence type="ECO:0000256" key="1">
    <source>
        <dbReference type="ARBA" id="ARBA00022679"/>
    </source>
</evidence>
<evidence type="ECO:0000313" key="4">
    <source>
        <dbReference type="Proteomes" id="UP000030680"/>
    </source>
</evidence>
<dbReference type="SUPFAM" id="SSF55729">
    <property type="entry name" value="Acyl-CoA N-acyltransferases (Nat)"/>
    <property type="match status" value="1"/>
</dbReference>
<dbReference type="InterPro" id="IPR050769">
    <property type="entry name" value="NAT_camello-type"/>
</dbReference>
<evidence type="ECO:0000313" key="3">
    <source>
        <dbReference type="EMBL" id="EME26455.1"/>
    </source>
</evidence>
<keyword evidence="1 3" id="KW-0808">Transferase</keyword>
<sequence length="343" mass="39436">MITSDDVTNLDKVLFAKPSQRKAGADFCTFSGLLTIRSWKPKDRTATEELVKAALEEHGLEFDPFDTDVDLSHPEKYYYPSGGELWVLEKNDKIVGCAGFLPLSEASTVEFRKMYFSPSVRGQGYGKLILGALESRAFELGYRESRLETSHLLEAACKLYEKMGYVSYEQVHTPRCSRAYKKDLRQQYESVNNYTDNVYWLDTEGRLFSLVKKEVAIRHAVLCKMWKFGLHTNDSKLSLFPSQRKQKLYQSFLWSIGNEELRSWLMKLKDTCSDKLEVHLSKNQHIILPSTRQHVFVQVINCVVGSSSVLPLSILLELNDVESNQIDKDDLFIWKEQEQSISS</sequence>
<dbReference type="PANTHER" id="PTHR13947">
    <property type="entry name" value="GNAT FAMILY N-ACETYLTRANSFERASE"/>
    <property type="match status" value="1"/>
</dbReference>
<dbReference type="Gene3D" id="3.40.630.30">
    <property type="match status" value="1"/>
</dbReference>
<protein>
    <submittedName>
        <fullName evidence="3">Putative acetyltransferase</fullName>
    </submittedName>
</protein>